<name>A0AAE3U593_9BACT</name>
<comment type="caution">
    <text evidence="1">The sequence shown here is derived from an EMBL/GenBank/DDBJ whole genome shotgun (WGS) entry which is preliminary data.</text>
</comment>
<protein>
    <submittedName>
        <fullName evidence="1">DUF4835 family protein</fullName>
    </submittedName>
</protein>
<dbReference type="Pfam" id="PF16119">
    <property type="entry name" value="DUF4835"/>
    <property type="match status" value="1"/>
</dbReference>
<reference evidence="1" key="1">
    <citation type="submission" date="2023-05" db="EMBL/GenBank/DDBJ databases">
        <authorList>
            <person name="Zhang X."/>
        </authorList>
    </citation>
    <scope>NUCLEOTIDE SEQUENCE</scope>
    <source>
        <strain evidence="1">YF14B1</strain>
    </source>
</reference>
<organism evidence="1 2">
    <name type="scientific">Xanthocytophaga flava</name>
    <dbReference type="NCBI Taxonomy" id="3048013"/>
    <lineage>
        <taxon>Bacteria</taxon>
        <taxon>Pseudomonadati</taxon>
        <taxon>Bacteroidota</taxon>
        <taxon>Cytophagia</taxon>
        <taxon>Cytophagales</taxon>
        <taxon>Rhodocytophagaceae</taxon>
        <taxon>Xanthocytophaga</taxon>
    </lineage>
</organism>
<evidence type="ECO:0000313" key="1">
    <source>
        <dbReference type="EMBL" id="MDJ1479297.1"/>
    </source>
</evidence>
<gene>
    <name evidence="1" type="ORF">QNI16_02300</name>
</gene>
<dbReference type="InterPro" id="IPR032274">
    <property type="entry name" value="DUF4835"/>
</dbReference>
<accession>A0AAE3U593</accession>
<proteinExistence type="predicted"/>
<dbReference type="AlphaFoldDB" id="A0AAE3U593"/>
<dbReference type="EMBL" id="JASJOS010000001">
    <property type="protein sequence ID" value="MDJ1479297.1"/>
    <property type="molecule type" value="Genomic_DNA"/>
</dbReference>
<evidence type="ECO:0000313" key="2">
    <source>
        <dbReference type="Proteomes" id="UP001241110"/>
    </source>
</evidence>
<sequence>MIKMRTLIYTQLLVVGFILLNHFQVVAQELRCNVKINANSNQIASNVGTLNDTQIFTEIQRTMTQFMNNTRWTNDNFKDSEKINCNIVITITAIPGVGQYEGQAIIQSSRPVYGTDYESVVMSFVDRAFRFTYNPGEQMNYNEAAFTSNLVSMLSFYANIIIGLDYDTFSKTGGTAYFQKAAAISTLAAQESNDDSWKPNSDTRSRYWLGENLNSPQMQSFREGLYTYYRVAIDNYAANGDQARGQILTFLNNVKQINQIRPNSVWTNTFFDTKSNELINIFSEGNPQDKVKAYNLLVELDPTKADRYRKLTK</sequence>
<dbReference type="Proteomes" id="UP001241110">
    <property type="component" value="Unassembled WGS sequence"/>
</dbReference>